<organism evidence="1 2">
    <name type="scientific">Castor canadensis</name>
    <name type="common">American beaver</name>
    <dbReference type="NCBI Taxonomy" id="51338"/>
    <lineage>
        <taxon>Eukaryota</taxon>
        <taxon>Metazoa</taxon>
        <taxon>Chordata</taxon>
        <taxon>Craniata</taxon>
        <taxon>Vertebrata</taxon>
        <taxon>Euteleostomi</taxon>
        <taxon>Mammalia</taxon>
        <taxon>Eutheria</taxon>
        <taxon>Euarchontoglires</taxon>
        <taxon>Glires</taxon>
        <taxon>Rodentia</taxon>
        <taxon>Castorimorpha</taxon>
        <taxon>Castoridae</taxon>
        <taxon>Castor</taxon>
    </lineage>
</organism>
<reference evidence="2" key="1">
    <citation type="submission" date="2025-08" db="UniProtKB">
        <authorList>
            <consortium name="RefSeq"/>
        </authorList>
    </citation>
    <scope>IDENTIFICATION</scope>
</reference>
<dbReference type="Proteomes" id="UP001732720">
    <property type="component" value="Chromosome 7"/>
</dbReference>
<name>A0AC58N6W7_CASCN</name>
<evidence type="ECO:0000313" key="1">
    <source>
        <dbReference type="Proteomes" id="UP001732720"/>
    </source>
</evidence>
<accession>A0AC58N6W7</accession>
<evidence type="ECO:0000313" key="2">
    <source>
        <dbReference type="RefSeq" id="XP_073937389.1"/>
    </source>
</evidence>
<keyword evidence="1" id="KW-1185">Reference proteome</keyword>
<protein>
    <submittedName>
        <fullName evidence="2">Forkhead-associated domain-containing protein 1</fullName>
    </submittedName>
</protein>
<dbReference type="RefSeq" id="XP_073937389.1">
    <property type="nucleotide sequence ID" value="XM_074081288.1"/>
</dbReference>
<proteinExistence type="predicted"/>
<sequence>MKAYLKSAEGFFVLNKSTTIGKHADSDLVLQSADIDNHHALIEFNEAEGSFVLQDFNSRNGTFVNECHIQNVAVKLIPGDILRFGSTGLTYELVVENPPQVSYPWMRAPAPWPRPQSPRTTQPPTQLPLPQHIPFHQGIRPIPMQRSWSQGFPGPSMIPPVSHQRPVSAGGKMFSFMMDHKTPVVKQVWTSAVELSEETVAEGLPGAMPSPEIYMDQDLAQQDKDEIILLLGREVNRLSDFEVESKYKDAVIINLQNELAELSQRLSETMPLRQSDRAIPQKFQGLEEGEDPRQKEIESLKNQISALQKGYSQMLSQTLSERNSEIESLKREGENLKKDSAIKSEMVTALQKDMLARNEQVQNLKDEVDQLKTQNKEKEQELVALGSRCSVLKEELKREEAQKEHREAQEKELKLCRSQIQDMEKEMKRLREELRKSSSEQSTIFKTLREKSKVEEKLQEDSRRKLLQLQEMGNRESLIKINLERAVGQLEHFRNQVIKAIFGRTKPFQDKPVTDQQLIEKILQVTEDNLNFQQRKWSLQKETQLSNSKQEEASGSMERLKTLLDGCQACMRKSCCSSELKREVSLLQHLQVSPSVSGLQKVTLGILSLSLSWLEEVEKLLRDLGIQLSGSDKGFPLYLQYLLEHYKKIMSQTQDLQVKVKTSQEAQQSLLQEKLREHLAEKEKLSEQRLEQEEKLKARIRRLVEEKEALEESVIQEKSRAKKALEEEQTRAHELDCRLARQKVLEESIVQEKLRAKEALEEEQARVQELESCLARQKEVLESSLSLEKRKAKEALEVERRKVQDLENHLTQQKEMSESSMAYERHRLQEALEKEKRKGQDLENRLTKLKEEIELKEQKEDALNNKLNDALAVAEKAQQTKTAESLKTESLTLKFNETLAELETAKTKMIMMEERIRLQQQAMKALQDEWEAQKHEFEEEVMQYKEQIKQHSQTIVSLEERLQQVAQHHKKIEGEIATLKDIDPAQKEEMTQESPAAPLSESSTKDTACDHLIDDLLSAQKEILSQQEVIMRLRKDLNEAHGRMSDLRGELSEKQKMELERQIVLVQQQSSEMSVLKVKLAQMSGLVEKKDRELKVLKEALRASQEKQKPQPSMEKEQKPRKPTQKCDISVQIEPVLLDVLSSSQEEQSFSDLGAKCKGSRHEEVIQRQKKALSELRVRIKELEKTSCSNHKDHLNEFLELKTLRMEKNVQKILLDAKPDLPTLSRIENRASHSGFSNSVSNLAIEKSGKTDVAEALDLSEKLYMDMSRTLGSLMNIKDMSGHVSMKHLSPKEREKVNHLRQRDLDLVFDKITQLKTRLQRKEEILRGYEQDIEQLRQSKVSVQMYQTQVAKLEDDIYKEAEEKALLKEALERTEQQLCQEKRLNRTMRQQKERLEDHEQRRAKESAPCNCSFKENERQRRMFVEMVKKKMQNSNFQVGVKKAMLKMDQERASKKETSSQSSQSLLFSKPGGRN</sequence>
<gene>
    <name evidence="2" type="primary">Fhad1</name>
</gene>